<dbReference type="Pfam" id="PF01648">
    <property type="entry name" value="ACPS"/>
    <property type="match status" value="1"/>
</dbReference>
<organism evidence="4 5">
    <name type="scientific">Streptomyces bangladeshensis</name>
    <dbReference type="NCBI Taxonomy" id="295352"/>
    <lineage>
        <taxon>Bacteria</taxon>
        <taxon>Bacillati</taxon>
        <taxon>Actinomycetota</taxon>
        <taxon>Actinomycetes</taxon>
        <taxon>Kitasatosporales</taxon>
        <taxon>Streptomycetaceae</taxon>
        <taxon>Streptomyces</taxon>
    </lineage>
</organism>
<dbReference type="InterPro" id="IPR008278">
    <property type="entry name" value="4-PPantetheinyl_Trfase_dom"/>
</dbReference>
<reference evidence="5" key="1">
    <citation type="journal article" date="2019" name="Int. J. Syst. Evol. Microbiol.">
        <title>The Global Catalogue of Microorganisms (GCM) 10K type strain sequencing project: providing services to taxonomists for standard genome sequencing and annotation.</title>
        <authorList>
            <consortium name="The Broad Institute Genomics Platform"/>
            <consortium name="The Broad Institute Genome Sequencing Center for Infectious Disease"/>
            <person name="Wu L."/>
            <person name="Ma J."/>
        </authorList>
    </citation>
    <scope>NUCLEOTIDE SEQUENCE [LARGE SCALE GENOMIC DNA]</scope>
    <source>
        <strain evidence="5">JCM 14924</strain>
    </source>
</reference>
<accession>A0ABP5NI46</accession>
<gene>
    <name evidence="4" type="ORF">GCM10009787_37630</name>
</gene>
<dbReference type="Gene3D" id="3.90.470.20">
    <property type="entry name" value="4'-phosphopantetheinyl transferase domain"/>
    <property type="match status" value="1"/>
</dbReference>
<evidence type="ECO:0000313" key="4">
    <source>
        <dbReference type="EMBL" id="GAA2197772.1"/>
    </source>
</evidence>
<dbReference type="Proteomes" id="UP001501391">
    <property type="component" value="Unassembled WGS sequence"/>
</dbReference>
<proteinExistence type="inferred from homology"/>
<evidence type="ECO:0000313" key="5">
    <source>
        <dbReference type="Proteomes" id="UP001501391"/>
    </source>
</evidence>
<keyword evidence="5" id="KW-1185">Reference proteome</keyword>
<name>A0ABP5NI46_9ACTN</name>
<dbReference type="PANTHER" id="PTHR12215:SF10">
    <property type="entry name" value="L-AMINOADIPATE-SEMIALDEHYDE DEHYDROGENASE-PHOSPHOPANTETHEINYL TRANSFERASE"/>
    <property type="match status" value="1"/>
</dbReference>
<comment type="caution">
    <text evidence="4">The sequence shown here is derived from an EMBL/GenBank/DDBJ whole genome shotgun (WGS) entry which is preliminary data.</text>
</comment>
<evidence type="ECO:0000256" key="1">
    <source>
        <dbReference type="ARBA" id="ARBA00010990"/>
    </source>
</evidence>
<evidence type="ECO:0000256" key="2">
    <source>
        <dbReference type="ARBA" id="ARBA00022679"/>
    </source>
</evidence>
<dbReference type="PANTHER" id="PTHR12215">
    <property type="entry name" value="PHOSPHOPANTETHEINE TRANSFERASE"/>
    <property type="match status" value="1"/>
</dbReference>
<feature type="domain" description="4'-phosphopantetheinyl transferase" evidence="3">
    <location>
        <begin position="110"/>
        <end position="201"/>
    </location>
</feature>
<comment type="similarity">
    <text evidence="1">Belongs to the P-Pant transferase superfamily. Gsp/Sfp/HetI/AcpT family.</text>
</comment>
<dbReference type="RefSeq" id="WP_346163100.1">
    <property type="nucleotide sequence ID" value="NZ_BAAAOQ010000012.1"/>
</dbReference>
<dbReference type="SUPFAM" id="SSF56214">
    <property type="entry name" value="4'-phosphopantetheinyl transferase"/>
    <property type="match status" value="2"/>
</dbReference>
<keyword evidence="2" id="KW-0808">Transferase</keyword>
<evidence type="ECO:0000259" key="3">
    <source>
        <dbReference type="Pfam" id="PF01648"/>
    </source>
</evidence>
<sequence>MTTALTVAVAESDRVLALPGAGVSVLTDAERRRLAAARTERARADFLAAHLLARLCVARHTGGAARDVVLEQRCPLCSGPHGRPRVAGARCGVSLSYADGVVAASAADHPVGIDIERLPGAAAGRDAPAPGPRGYGSFLTRGEIDRIRGSPAPRSAFLRLWVRKEALVKLTARGLPAMADTDLSQLPPHPAAPGRPHRLGRILLYDLSDVPSDVIGAVAVTAPGPPAGPGSPAASGMQSLTIDDLIDTLSFQGAEP</sequence>
<dbReference type="EMBL" id="BAAAOQ010000012">
    <property type="protein sequence ID" value="GAA2197772.1"/>
    <property type="molecule type" value="Genomic_DNA"/>
</dbReference>
<dbReference type="InterPro" id="IPR050559">
    <property type="entry name" value="P-Pant_transferase_sf"/>
</dbReference>
<protein>
    <recommendedName>
        <fullName evidence="3">4'-phosphopantetheinyl transferase domain-containing protein</fullName>
    </recommendedName>
</protein>
<dbReference type="InterPro" id="IPR037143">
    <property type="entry name" value="4-PPantetheinyl_Trfase_dom_sf"/>
</dbReference>